<accession>A0A0F7KMR2</accession>
<feature type="region of interest" description="Disordered" evidence="1">
    <location>
        <begin position="49"/>
        <end position="110"/>
    </location>
</feature>
<sequence length="287" mass="32517">MLITIDSNVDNMAKLIADKLLLPAKLWCTSLNRCPSIVDVKKFTKSSSRIQSNSQQLASTSTQVSNTVAKSPRNDDTSNQLCPRQITKHAQTRQIPPTPPPKPAKKTSVNNASKKFNRRYIFYNTPISLADDISMYNFNMEQDGMFFVYLDKTKQDLAYERIIKNISVLTNAVIIINNKSNVDDLNLPHVPSYIINTGNCGSRDVSDIISTIISTHMLVGRQVHQRELIAICYPQRDRFNIAKPNEETLALNQSRPKPIMYNIYEVMGVDDSQTEQQPEVDNCHECH</sequence>
<feature type="compositionally biased region" description="Polar residues" evidence="1">
    <location>
        <begin position="49"/>
        <end position="69"/>
    </location>
</feature>
<evidence type="ECO:0000256" key="1">
    <source>
        <dbReference type="SAM" id="MobiDB-lite"/>
    </source>
</evidence>
<proteinExistence type="predicted"/>
<organism evidence="2">
    <name type="scientific">Kallithea virus</name>
    <dbReference type="NCBI Taxonomy" id="1654582"/>
    <lineage>
        <taxon>Viruses</taxon>
        <taxon>Viruses incertae sedis</taxon>
        <taxon>Naldaviricetes</taxon>
        <taxon>Lefavirales</taxon>
        <taxon>Nudiviridae</taxon>
        <taxon>Alphanudivirus</taxon>
        <taxon>Alphanudivirus dromelanogasteris</taxon>
    </lineage>
</organism>
<reference evidence="2" key="1">
    <citation type="journal article" date="2015" name="PLoS Biol.">
        <title>The Discovery, Distribution, and Evolution of Viruses Associated with Drosophila melanogaster.</title>
        <authorList>
            <person name="Webster C.L."/>
            <person name="Waldron F.M."/>
            <person name="Robertson S."/>
            <person name="Crowson D."/>
            <person name="Ferrari G."/>
            <person name="Quintana J.F."/>
            <person name="Brouqui J.M."/>
            <person name="Bayne E.H."/>
            <person name="Longdon B."/>
            <person name="Buck A.H."/>
            <person name="Lazzaro B.P."/>
            <person name="Akorli J."/>
            <person name="Haddrill P.R."/>
            <person name="Obbard D.J."/>
        </authorList>
    </citation>
    <scope>NUCLEOTIDE SEQUENCE</scope>
</reference>
<name>A0A0F7KMR2_9VIRU</name>
<protein>
    <submittedName>
        <fullName evidence="2">Putative gp81-like protein</fullName>
    </submittedName>
</protein>
<dbReference type="EMBL" id="KP714102">
    <property type="protein sequence ID" value="AKH40353.1"/>
    <property type="molecule type" value="Genomic_DNA"/>
</dbReference>
<evidence type="ECO:0000313" key="2">
    <source>
        <dbReference type="EMBL" id="AKH40353.1"/>
    </source>
</evidence>